<comment type="function">
    <text evidence="6">Specifically methylates the adenine in position 1618 of 23S rRNA.</text>
</comment>
<dbReference type="EC" id="2.1.1.181" evidence="6"/>
<evidence type="ECO:0000256" key="1">
    <source>
        <dbReference type="ARBA" id="ARBA00022490"/>
    </source>
</evidence>
<keyword evidence="2 6" id="KW-0698">rRNA processing</keyword>
<dbReference type="HAMAP" id="MF_01848">
    <property type="entry name" value="23SrRNA_methyltr_F"/>
    <property type="match status" value="1"/>
</dbReference>
<keyword evidence="4 6" id="KW-0808">Transferase</keyword>
<protein>
    <recommendedName>
        <fullName evidence="6">Ribosomal RNA large subunit methyltransferase F</fullName>
        <ecNumber evidence="6">2.1.1.181</ecNumber>
    </recommendedName>
    <alternativeName>
        <fullName evidence="6">23S rRNA mA1618 methyltransferase</fullName>
    </alternativeName>
    <alternativeName>
        <fullName evidence="6">rRNA adenine N-6-methyltransferase</fullName>
    </alternativeName>
</protein>
<evidence type="ECO:0000313" key="8">
    <source>
        <dbReference type="Proteomes" id="UP001307705"/>
    </source>
</evidence>
<dbReference type="RefSeq" id="WP_338230142.1">
    <property type="nucleotide sequence ID" value="NZ_BTPE01000016.1"/>
</dbReference>
<comment type="catalytic activity">
    <reaction evidence="6">
        <text>adenosine(1618) in 23S rRNA + S-adenosyl-L-methionine = N(6)-methyladenosine(1618) in 23S rRNA + S-adenosyl-L-homocysteine + H(+)</text>
        <dbReference type="Rhea" id="RHEA:16497"/>
        <dbReference type="Rhea" id="RHEA-COMP:10229"/>
        <dbReference type="Rhea" id="RHEA-COMP:10231"/>
        <dbReference type="ChEBI" id="CHEBI:15378"/>
        <dbReference type="ChEBI" id="CHEBI:57856"/>
        <dbReference type="ChEBI" id="CHEBI:59789"/>
        <dbReference type="ChEBI" id="CHEBI:74411"/>
        <dbReference type="ChEBI" id="CHEBI:74449"/>
        <dbReference type="EC" id="2.1.1.181"/>
    </reaction>
</comment>
<dbReference type="PANTHER" id="PTHR13393:SF0">
    <property type="entry name" value="RNA N6-ADENOSINE-METHYLTRANSFERASE METTL16"/>
    <property type="match status" value="1"/>
</dbReference>
<dbReference type="InterPro" id="IPR016909">
    <property type="entry name" value="rRNA_lsu_MeTfrase_F"/>
</dbReference>
<name>A0ABQ6Q6N4_9BACT</name>
<organism evidence="7 8">
    <name type="scientific">Algoriphagus taiwanensis</name>
    <dbReference type="NCBI Taxonomy" id="1445656"/>
    <lineage>
        <taxon>Bacteria</taxon>
        <taxon>Pseudomonadati</taxon>
        <taxon>Bacteroidota</taxon>
        <taxon>Cytophagia</taxon>
        <taxon>Cytophagales</taxon>
        <taxon>Cyclobacteriaceae</taxon>
        <taxon>Algoriphagus</taxon>
    </lineage>
</organism>
<comment type="caution">
    <text evidence="7">The sequence shown here is derived from an EMBL/GenBank/DDBJ whole genome shotgun (WGS) entry which is preliminary data.</text>
</comment>
<dbReference type="Proteomes" id="UP001307705">
    <property type="component" value="Unassembled WGS sequence"/>
</dbReference>
<keyword evidence="5 6" id="KW-0949">S-adenosyl-L-methionine</keyword>
<dbReference type="SUPFAM" id="SSF53335">
    <property type="entry name" value="S-adenosyl-L-methionine-dependent methyltransferases"/>
    <property type="match status" value="1"/>
</dbReference>
<comment type="similarity">
    <text evidence="6">Belongs to the methyltransferase superfamily. METTL16/RlmF family.</text>
</comment>
<dbReference type="InterPro" id="IPR010286">
    <property type="entry name" value="METTL16/RlmF"/>
</dbReference>
<evidence type="ECO:0000256" key="2">
    <source>
        <dbReference type="ARBA" id="ARBA00022552"/>
    </source>
</evidence>
<keyword evidence="3 6" id="KW-0489">Methyltransferase</keyword>
<gene>
    <name evidence="6 7" type="primary">rlmF</name>
    <name evidence="7" type="ORF">Ataiwa_35980</name>
</gene>
<reference evidence="7 8" key="1">
    <citation type="submission" date="2023-08" db="EMBL/GenBank/DDBJ databases">
        <title>Draft genome sequence of Algoriphagus taiwanensis.</title>
        <authorList>
            <person name="Takatani N."/>
            <person name="Hosokawa M."/>
            <person name="Sawabe T."/>
        </authorList>
    </citation>
    <scope>NUCLEOTIDE SEQUENCE [LARGE SCALE GENOMIC DNA]</scope>
    <source>
        <strain evidence="7 8">JCM 19755</strain>
    </source>
</reference>
<evidence type="ECO:0000256" key="3">
    <source>
        <dbReference type="ARBA" id="ARBA00022603"/>
    </source>
</evidence>
<evidence type="ECO:0000256" key="5">
    <source>
        <dbReference type="ARBA" id="ARBA00022691"/>
    </source>
</evidence>
<comment type="subcellular location">
    <subcellularLocation>
        <location evidence="6">Cytoplasm</location>
    </subcellularLocation>
</comment>
<dbReference type="PANTHER" id="PTHR13393">
    <property type="entry name" value="SAM-DEPENDENT METHYLTRANSFERASE"/>
    <property type="match status" value="1"/>
</dbReference>
<evidence type="ECO:0000256" key="4">
    <source>
        <dbReference type="ARBA" id="ARBA00022679"/>
    </source>
</evidence>
<dbReference type="Pfam" id="PF05971">
    <property type="entry name" value="Methyltransf_10"/>
    <property type="match status" value="1"/>
</dbReference>
<dbReference type="InterPro" id="IPR029063">
    <property type="entry name" value="SAM-dependent_MTases_sf"/>
</dbReference>
<keyword evidence="1 6" id="KW-0963">Cytoplasm</keyword>
<proteinExistence type="inferred from homology"/>
<dbReference type="PIRSF" id="PIRSF029038">
    <property type="entry name" value="Mtase_YbiN_prd"/>
    <property type="match status" value="1"/>
</dbReference>
<sequence length="313" mass="35269">MKKETNLHSRNLHQRRYDLEALSAALPELKNFIFTNEFGAQTLDFSNPKAVKLLNYALLKQFYGIGFWDIPNGFLCPPIPGRADYIHYLADLLALSNAGKIPSGPKIRVLDVGTGANLIYPILGNSIYGWSFIGSELNPKAVQAAQKIIDKNPTLQDKIAIRKQSDSSKIFSNIIQPGEYFDLTLCNPPFHESAEAAQEGSRRKVRNLTGKAVSKASLNFGGQAEELWTEGGELLFIQNMIRESVKFKNQVFWFTTLVSKSENLPKILKALSIVGIRAKKVEEMAQGNKISRFVAWTFLDDKQQKAWVDFRWK</sequence>
<accession>A0ABQ6Q6N4</accession>
<dbReference type="CDD" id="cd02440">
    <property type="entry name" value="AdoMet_MTases"/>
    <property type="match status" value="1"/>
</dbReference>
<dbReference type="EMBL" id="BTPE01000016">
    <property type="protein sequence ID" value="GMQ35325.1"/>
    <property type="molecule type" value="Genomic_DNA"/>
</dbReference>
<dbReference type="NCBIfam" id="NF008725">
    <property type="entry name" value="PRK11727.1"/>
    <property type="match status" value="1"/>
</dbReference>
<keyword evidence="8" id="KW-1185">Reference proteome</keyword>
<dbReference type="Gene3D" id="3.40.50.150">
    <property type="entry name" value="Vaccinia Virus protein VP39"/>
    <property type="match status" value="1"/>
</dbReference>
<evidence type="ECO:0000256" key="6">
    <source>
        <dbReference type="HAMAP-Rule" id="MF_01848"/>
    </source>
</evidence>
<evidence type="ECO:0000313" key="7">
    <source>
        <dbReference type="EMBL" id="GMQ35325.1"/>
    </source>
</evidence>